<dbReference type="RefSeq" id="XP_060123337.1">
    <property type="nucleotide sequence ID" value="XM_060267354.1"/>
</dbReference>
<evidence type="ECO:0008006" key="8">
    <source>
        <dbReference type="Google" id="ProtNLM"/>
    </source>
</evidence>
<feature type="transmembrane region" description="Helical" evidence="5">
    <location>
        <begin position="423"/>
        <end position="440"/>
    </location>
</feature>
<dbReference type="InterPro" id="IPR002293">
    <property type="entry name" value="AA/rel_permease1"/>
</dbReference>
<accession>A0AAF0JBN9</accession>
<evidence type="ECO:0000256" key="1">
    <source>
        <dbReference type="ARBA" id="ARBA00004141"/>
    </source>
</evidence>
<dbReference type="GO" id="GO:0015179">
    <property type="term" value="F:L-amino acid transmembrane transporter activity"/>
    <property type="evidence" value="ECO:0007669"/>
    <property type="project" value="TreeGrafter"/>
</dbReference>
<evidence type="ECO:0000256" key="5">
    <source>
        <dbReference type="SAM" id="Phobius"/>
    </source>
</evidence>
<organism evidence="6 7">
    <name type="scientific">Malassezia japonica</name>
    <dbReference type="NCBI Taxonomy" id="223818"/>
    <lineage>
        <taxon>Eukaryota</taxon>
        <taxon>Fungi</taxon>
        <taxon>Dikarya</taxon>
        <taxon>Basidiomycota</taxon>
        <taxon>Ustilaginomycotina</taxon>
        <taxon>Malasseziomycetes</taxon>
        <taxon>Malasseziales</taxon>
        <taxon>Malasseziaceae</taxon>
        <taxon>Malassezia</taxon>
    </lineage>
</organism>
<dbReference type="AlphaFoldDB" id="A0AAF0JBN9"/>
<feature type="transmembrane region" description="Helical" evidence="5">
    <location>
        <begin position="367"/>
        <end position="388"/>
    </location>
</feature>
<keyword evidence="3 5" id="KW-1133">Transmembrane helix</keyword>
<evidence type="ECO:0000313" key="7">
    <source>
        <dbReference type="Proteomes" id="UP001217754"/>
    </source>
</evidence>
<feature type="transmembrane region" description="Helical" evidence="5">
    <location>
        <begin position="325"/>
        <end position="347"/>
    </location>
</feature>
<keyword evidence="4 5" id="KW-0472">Membrane</keyword>
<feature type="transmembrane region" description="Helical" evidence="5">
    <location>
        <begin position="243"/>
        <end position="262"/>
    </location>
</feature>
<dbReference type="Gene3D" id="1.20.1740.10">
    <property type="entry name" value="Amino acid/polyamine transporter I"/>
    <property type="match status" value="1"/>
</dbReference>
<protein>
    <recommendedName>
        <fullName evidence="8">Amino acid transporter</fullName>
    </recommendedName>
</protein>
<evidence type="ECO:0000256" key="3">
    <source>
        <dbReference type="ARBA" id="ARBA00022989"/>
    </source>
</evidence>
<evidence type="ECO:0000256" key="4">
    <source>
        <dbReference type="ARBA" id="ARBA00023136"/>
    </source>
</evidence>
<feature type="transmembrane region" description="Helical" evidence="5">
    <location>
        <begin position="482"/>
        <end position="502"/>
    </location>
</feature>
<comment type="subcellular location">
    <subcellularLocation>
        <location evidence="1">Membrane</location>
        <topology evidence="1">Multi-pass membrane protein</topology>
    </subcellularLocation>
</comment>
<dbReference type="GeneID" id="85227077"/>
<feature type="transmembrane region" description="Helical" evidence="5">
    <location>
        <begin position="508"/>
        <end position="525"/>
    </location>
</feature>
<dbReference type="InterPro" id="IPR050598">
    <property type="entry name" value="AminoAcid_Transporter"/>
</dbReference>
<gene>
    <name evidence="6" type="ORF">MJAP1_003426</name>
</gene>
<dbReference type="Pfam" id="PF13520">
    <property type="entry name" value="AA_permease_2"/>
    <property type="match status" value="1"/>
</dbReference>
<proteinExistence type="predicted"/>
<feature type="transmembrane region" description="Helical" evidence="5">
    <location>
        <begin position="211"/>
        <end position="231"/>
    </location>
</feature>
<reference evidence="6" key="1">
    <citation type="submission" date="2023-03" db="EMBL/GenBank/DDBJ databases">
        <title>Mating type loci evolution in Malassezia.</title>
        <authorList>
            <person name="Coelho M.A."/>
        </authorList>
    </citation>
    <scope>NUCLEOTIDE SEQUENCE</scope>
    <source>
        <strain evidence="6">CBS 9431</strain>
    </source>
</reference>
<dbReference type="EMBL" id="CP119963">
    <property type="protein sequence ID" value="WFD40440.1"/>
    <property type="molecule type" value="Genomic_DNA"/>
</dbReference>
<dbReference type="PANTHER" id="PTHR11785:SF512">
    <property type="entry name" value="SOBREMESA, ISOFORM B"/>
    <property type="match status" value="1"/>
</dbReference>
<keyword evidence="7" id="KW-1185">Reference proteome</keyword>
<dbReference type="PANTHER" id="PTHR11785">
    <property type="entry name" value="AMINO ACID TRANSPORTER"/>
    <property type="match status" value="1"/>
</dbReference>
<keyword evidence="2 5" id="KW-0812">Transmembrane</keyword>
<dbReference type="Proteomes" id="UP001217754">
    <property type="component" value="Chromosome 6"/>
</dbReference>
<feature type="transmembrane region" description="Helical" evidence="5">
    <location>
        <begin position="446"/>
        <end position="470"/>
    </location>
</feature>
<evidence type="ECO:0000313" key="6">
    <source>
        <dbReference type="EMBL" id="WFD40440.1"/>
    </source>
</evidence>
<name>A0AAF0JBN9_9BASI</name>
<evidence type="ECO:0000256" key="2">
    <source>
        <dbReference type="ARBA" id="ARBA00022692"/>
    </source>
</evidence>
<sequence>MQKDPLEDAIVMEGVSNAGRQSGEEAANVFRSVDTTGHMPHVAHTKPPPDEELDEFAYADTILQLHPTRDLDESFEQGRTADQPAQRARMSLLDAMSLTIGLQVQGSGIFSSPGVVTAHTGSVGASILVWIASGALTLTGASSFAELATAIPLNGGAQAYLQVPIVAMKPSSGAIIATILGEYATRVILHILNDGASDDYHKFSSSELPQIGVKGIASAAVLFVVLVQCISPRLGTHVQNTVTAIKLILLASIPIIAVVQVARGKMPAVSKEAFRSLSLLFRGSSIQPSSYALALYSGLWAYDGWDQVSFVAGEMKNPKRDVPRAIHSSTMIVSLAFVAVVISYFTVLPPPMVARTNSVALDFGSTAFGLVGGILFSAMVAFSCLGALNGHLFTYARLTMAAGQESFLPKAIGTTNTRLRTPVNATLLSALLVLFFVLFGSGFASLVNFCGVCAWFWYGTTVAGLLYLRIKEPNLNRPYQTWLITPIAFTAMALFLLVMPIFAAPMEALAALLFIVAGVPLYYGSQHGAPEFLQRFLPGESHGFSALPTDVEEVELEGSSRNAH</sequence>
<dbReference type="GO" id="GO:0016020">
    <property type="term" value="C:membrane"/>
    <property type="evidence" value="ECO:0007669"/>
    <property type="project" value="UniProtKB-SubCell"/>
</dbReference>